<dbReference type="Proteomes" id="UP000276133">
    <property type="component" value="Unassembled WGS sequence"/>
</dbReference>
<sequence length="103" mass="11891">MSFHSKATICSCVLALDLPEKYGLGSILRRESKKLEKSTKKCKISRSLKIYIDIQTTFQFRDFPDLDFNMGLLNNSDLKKQMKNLGIMYKYVVMRNGSTEKKA</sequence>
<dbReference type="AlphaFoldDB" id="A0A3M7SWE5"/>
<name>A0A3M7SWE5_BRAPC</name>
<evidence type="ECO:0000313" key="2">
    <source>
        <dbReference type="Proteomes" id="UP000276133"/>
    </source>
</evidence>
<comment type="caution">
    <text evidence="1">The sequence shown here is derived from an EMBL/GenBank/DDBJ whole genome shotgun (WGS) entry which is preliminary data.</text>
</comment>
<evidence type="ECO:0000313" key="1">
    <source>
        <dbReference type="EMBL" id="RNA40042.1"/>
    </source>
</evidence>
<accession>A0A3M7SWE5</accession>
<organism evidence="1 2">
    <name type="scientific">Brachionus plicatilis</name>
    <name type="common">Marine rotifer</name>
    <name type="synonym">Brachionus muelleri</name>
    <dbReference type="NCBI Taxonomy" id="10195"/>
    <lineage>
        <taxon>Eukaryota</taxon>
        <taxon>Metazoa</taxon>
        <taxon>Spiralia</taxon>
        <taxon>Gnathifera</taxon>
        <taxon>Rotifera</taxon>
        <taxon>Eurotatoria</taxon>
        <taxon>Monogononta</taxon>
        <taxon>Pseudotrocha</taxon>
        <taxon>Ploima</taxon>
        <taxon>Brachionidae</taxon>
        <taxon>Brachionus</taxon>
    </lineage>
</organism>
<protein>
    <submittedName>
        <fullName evidence="1">Uncharacterized protein</fullName>
    </submittedName>
</protein>
<proteinExistence type="predicted"/>
<keyword evidence="2" id="KW-1185">Reference proteome</keyword>
<reference evidence="1 2" key="1">
    <citation type="journal article" date="2018" name="Sci. Rep.">
        <title>Genomic signatures of local adaptation to the degree of environmental predictability in rotifers.</title>
        <authorList>
            <person name="Franch-Gras L."/>
            <person name="Hahn C."/>
            <person name="Garcia-Roger E.M."/>
            <person name="Carmona M.J."/>
            <person name="Serra M."/>
            <person name="Gomez A."/>
        </authorList>
    </citation>
    <scope>NUCLEOTIDE SEQUENCE [LARGE SCALE GENOMIC DNA]</scope>
    <source>
        <strain evidence="1">HYR1</strain>
    </source>
</reference>
<dbReference type="EMBL" id="REGN01000684">
    <property type="protein sequence ID" value="RNA40042.1"/>
    <property type="molecule type" value="Genomic_DNA"/>
</dbReference>
<gene>
    <name evidence="1" type="ORF">BpHYR1_029013</name>
</gene>